<feature type="compositionally biased region" description="Polar residues" evidence="1">
    <location>
        <begin position="947"/>
        <end position="957"/>
    </location>
</feature>
<feature type="compositionally biased region" description="Basic residues" evidence="1">
    <location>
        <begin position="198"/>
        <end position="208"/>
    </location>
</feature>
<feature type="compositionally biased region" description="Polar residues" evidence="1">
    <location>
        <begin position="876"/>
        <end position="885"/>
    </location>
</feature>
<feature type="compositionally biased region" description="Polar residues" evidence="1">
    <location>
        <begin position="176"/>
        <end position="186"/>
    </location>
</feature>
<feature type="region of interest" description="Disordered" evidence="1">
    <location>
        <begin position="876"/>
        <end position="1052"/>
    </location>
</feature>
<evidence type="ECO:0000313" key="3">
    <source>
        <dbReference type="Proteomes" id="UP000823405"/>
    </source>
</evidence>
<dbReference type="EMBL" id="JAAAIN010002162">
    <property type="protein sequence ID" value="KAG0296222.1"/>
    <property type="molecule type" value="Genomic_DNA"/>
</dbReference>
<name>A0A9P6UGT1_9FUNG</name>
<accession>A0A9P6UGT1</accession>
<feature type="compositionally biased region" description="Basic and acidic residues" evidence="1">
    <location>
        <begin position="1"/>
        <end position="12"/>
    </location>
</feature>
<feature type="compositionally biased region" description="Basic and acidic residues" evidence="1">
    <location>
        <begin position="108"/>
        <end position="117"/>
    </location>
</feature>
<feature type="compositionally biased region" description="Acidic residues" evidence="1">
    <location>
        <begin position="84"/>
        <end position="107"/>
    </location>
</feature>
<protein>
    <submittedName>
        <fullName evidence="2">Uncharacterized protein</fullName>
    </submittedName>
</protein>
<gene>
    <name evidence="2" type="ORF">BGZ97_004600</name>
</gene>
<feature type="region of interest" description="Disordered" evidence="1">
    <location>
        <begin position="1"/>
        <end position="189"/>
    </location>
</feature>
<feature type="compositionally biased region" description="Low complexity" evidence="1">
    <location>
        <begin position="958"/>
        <end position="969"/>
    </location>
</feature>
<comment type="caution">
    <text evidence="2">The sequence shown here is derived from an EMBL/GenBank/DDBJ whole genome shotgun (WGS) entry which is preliminary data.</text>
</comment>
<organism evidence="2 3">
    <name type="scientific">Linnemannia gamsii</name>
    <dbReference type="NCBI Taxonomy" id="64522"/>
    <lineage>
        <taxon>Eukaryota</taxon>
        <taxon>Fungi</taxon>
        <taxon>Fungi incertae sedis</taxon>
        <taxon>Mucoromycota</taxon>
        <taxon>Mortierellomycotina</taxon>
        <taxon>Mortierellomycetes</taxon>
        <taxon>Mortierellales</taxon>
        <taxon>Mortierellaceae</taxon>
        <taxon>Linnemannia</taxon>
    </lineage>
</organism>
<feature type="compositionally biased region" description="Low complexity" evidence="1">
    <location>
        <begin position="886"/>
        <end position="913"/>
    </location>
</feature>
<proteinExistence type="predicted"/>
<feature type="compositionally biased region" description="Acidic residues" evidence="1">
    <location>
        <begin position="132"/>
        <end position="142"/>
    </location>
</feature>
<feature type="region of interest" description="Disordered" evidence="1">
    <location>
        <begin position="198"/>
        <end position="217"/>
    </location>
</feature>
<feature type="compositionally biased region" description="Low complexity" evidence="1">
    <location>
        <begin position="47"/>
        <end position="59"/>
    </location>
</feature>
<dbReference type="AlphaFoldDB" id="A0A9P6UGT1"/>
<feature type="compositionally biased region" description="Basic residues" evidence="1">
    <location>
        <begin position="1013"/>
        <end position="1033"/>
    </location>
</feature>
<sequence>MVKNTAKREKSRAWTPSTFSPDGHGQGLSSPLQAISEHAMDEDLIDTTITPTPPGVTIIHSALSTTSENNKNRSSDINGSSGESDNEVDDDKDIDSQDNGDNDGSDEDDHRDSRHDSEDDSSSSSQDHETSDDSDESADANSDESVLRRLSQRIDAPKRNRSGSIGNKAKKVAVGLSTSPSTSTPKIVSATPTKKITKKSKVSVKPKSSKGSLSSAAARQATEEAKLEAAKPIVSRFLELENTKLNDKLLQVFMINGMLPFVIECITRLDPEIAKELNEDMDDDETNQESKFMTRLKYSRRQRDHSDLSLMKKSYTTMNFLTRSDVYNEFILSSGHQVIVKELFKIFRPESNGNFYHFQKVFETILKKFRSQTMVTLFEDVDPATGQAKSPLVFEMLPFLDQAPVALSMIKVLFPAYTYGFAEKVQDYYRVLQRGHFMEMLLTMITLADDPTASMGDFVVSLLDEATRAKDAKIFFSCLGDDPIWAERLVQGVQSDSPVRRHSCIEIIYSILVRSIQLPFQDMFANSIYITEKSYDRVDSYLETIANGFGKHLGAHIPSLCDAFVGSKNAGEVVELPGYTVPKSFTVARLWVLDSIYHCLNDVKESPSLLESIPSTFWSNLVDSFIQFRFNNAFHVHFYKMFRVVLYSEQASVYDRFFIQTNMIKRLIEHYLDAEEPTGSRGYIILILNCLRLSADVEQRAAEAKDENAMEEEVSEGGISQTYWTDILQDHTAWKSFAPTLRHATLKQTRDTLCNMDPNLRFQFAPLQSRHSTESPMTKRHIGIPGVTARGTEGIDLGSQYGNSLGFGVPMKYDPAADAEELEKQEQQKELEVQKALANMMPSVDWKLIPPQRVIDAMRVANAASKAAAGVKLKPITNSGSASSETNGTKTSTTALSTGTAAAMTTTEAGATAKSKKKKKNKKKRPNSNSTSAGDTSGEDEEAGHSDGSTSTASPTNGSISSDMSSGDSSDGGHEKDSGTEGDDTSEDESRQKSESDNGSTTGLTESEEELLKRRREKKREKKRKNKMNKKNRVVNEASQADASGDAMDLWG</sequence>
<keyword evidence="3" id="KW-1185">Reference proteome</keyword>
<dbReference type="Proteomes" id="UP000823405">
    <property type="component" value="Unassembled WGS sequence"/>
</dbReference>
<feature type="compositionally biased region" description="Basic residues" evidence="1">
    <location>
        <begin position="914"/>
        <end position="926"/>
    </location>
</feature>
<evidence type="ECO:0000313" key="2">
    <source>
        <dbReference type="EMBL" id="KAG0296222.1"/>
    </source>
</evidence>
<reference evidence="2" key="1">
    <citation type="journal article" date="2020" name="Fungal Divers.">
        <title>Resolving the Mortierellaceae phylogeny through synthesis of multi-gene phylogenetics and phylogenomics.</title>
        <authorList>
            <person name="Vandepol N."/>
            <person name="Liber J."/>
            <person name="Desiro A."/>
            <person name="Na H."/>
            <person name="Kennedy M."/>
            <person name="Barry K."/>
            <person name="Grigoriev I.V."/>
            <person name="Miller A.N."/>
            <person name="O'Donnell K."/>
            <person name="Stajich J.E."/>
            <person name="Bonito G."/>
        </authorList>
    </citation>
    <scope>NUCLEOTIDE SEQUENCE</scope>
    <source>
        <strain evidence="2">NVP60</strain>
    </source>
</reference>
<evidence type="ECO:0000256" key="1">
    <source>
        <dbReference type="SAM" id="MobiDB-lite"/>
    </source>
</evidence>
<dbReference type="OrthoDB" id="1923159at2759"/>